<keyword evidence="1" id="KW-0378">Hydrolase</keyword>
<comment type="catalytic activity">
    <reaction evidence="5">
        <text>2-oxosuccinamate + H2O = oxaloacetate + NH4(+)</text>
        <dbReference type="Rhea" id="RHEA:59412"/>
        <dbReference type="ChEBI" id="CHEBI:15377"/>
        <dbReference type="ChEBI" id="CHEBI:16452"/>
        <dbReference type="ChEBI" id="CHEBI:28938"/>
        <dbReference type="ChEBI" id="CHEBI:57735"/>
        <dbReference type="EC" id="3.5.1.3"/>
    </reaction>
    <physiologicalReaction direction="left-to-right" evidence="5">
        <dbReference type="Rhea" id="RHEA:59413"/>
    </physiologicalReaction>
</comment>
<accession>A0A0X3PSR1</accession>
<dbReference type="GO" id="GO:0005739">
    <property type="term" value="C:mitochondrion"/>
    <property type="evidence" value="ECO:0007669"/>
    <property type="project" value="TreeGrafter"/>
</dbReference>
<dbReference type="GO" id="GO:0006107">
    <property type="term" value="P:oxaloacetate metabolic process"/>
    <property type="evidence" value="ECO:0007669"/>
    <property type="project" value="TreeGrafter"/>
</dbReference>
<feature type="domain" description="CN hydrolase" evidence="6">
    <location>
        <begin position="31"/>
        <end position="289"/>
    </location>
</feature>
<evidence type="ECO:0000256" key="3">
    <source>
        <dbReference type="ARBA" id="ARBA00039118"/>
    </source>
</evidence>
<evidence type="ECO:0000259" key="6">
    <source>
        <dbReference type="PROSITE" id="PS50263"/>
    </source>
</evidence>
<dbReference type="InterPro" id="IPR036526">
    <property type="entry name" value="C-N_Hydrolase_sf"/>
</dbReference>
<dbReference type="PANTHER" id="PTHR23088">
    <property type="entry name" value="NITRILASE-RELATED"/>
    <property type="match status" value="1"/>
</dbReference>
<comment type="catalytic activity">
    <reaction evidence="2">
        <text>2-oxoglutaramate + H2O = 2-oxoglutarate + NH4(+)</text>
        <dbReference type="Rhea" id="RHEA:32963"/>
        <dbReference type="ChEBI" id="CHEBI:15377"/>
        <dbReference type="ChEBI" id="CHEBI:16769"/>
        <dbReference type="ChEBI" id="CHEBI:16810"/>
        <dbReference type="ChEBI" id="CHEBI:28938"/>
        <dbReference type="EC" id="3.5.1.3"/>
    </reaction>
    <physiologicalReaction direction="left-to-right" evidence="2">
        <dbReference type="Rhea" id="RHEA:32964"/>
    </physiologicalReaction>
</comment>
<name>A0A0X3PSR1_SCHSO</name>
<dbReference type="SUPFAM" id="SSF56317">
    <property type="entry name" value="Carbon-nitrogen hydrolase"/>
    <property type="match status" value="1"/>
</dbReference>
<dbReference type="PROSITE" id="PS50263">
    <property type="entry name" value="CN_HYDROLASE"/>
    <property type="match status" value="1"/>
</dbReference>
<dbReference type="Gene3D" id="3.60.110.10">
    <property type="entry name" value="Carbon-nitrogen hydrolase"/>
    <property type="match status" value="1"/>
</dbReference>
<evidence type="ECO:0000313" key="7">
    <source>
        <dbReference type="EMBL" id="JAP54170.1"/>
    </source>
</evidence>
<gene>
    <name evidence="7" type="primary">NIT2</name>
    <name evidence="7" type="ORF">TR93669</name>
</gene>
<dbReference type="InterPro" id="IPR045254">
    <property type="entry name" value="Nit1/2_C-N_Hydrolase"/>
</dbReference>
<dbReference type="PANTHER" id="PTHR23088:SF30">
    <property type="entry name" value="OMEGA-AMIDASE NIT2"/>
    <property type="match status" value="1"/>
</dbReference>
<evidence type="ECO:0000256" key="5">
    <source>
        <dbReference type="ARBA" id="ARBA00048745"/>
    </source>
</evidence>
<sequence length="311" mass="34460">CLSLSSVLHSLVWQLYTSEFCINIMSSDHVLRLALAQLKVGLDKPANIKNAIALIEKCVEEHQAEMVVLPECFNSPYGTGYFSEYSEVIPDGETCKKMMAVAKKHKIWLVAGSIPEKASDGKLYNTSVIYNPKGEVVGTYRKAHLFDIDIPGKISFHESDTLSPGSAFFSFPAKNREGHVFTVGMGICYDMRFPELALVYARRRGCDLLIYPGAFNTTTGPVHWELLARGRALDTQCYVAACSPAQDTSASYVSHAESLVVSPWGTVLANAGKDEGHFCVEVSRAELDRVRSNIPIRNQLRKDMYSLKEAH</sequence>
<evidence type="ECO:0000256" key="1">
    <source>
        <dbReference type="ARBA" id="ARBA00022801"/>
    </source>
</evidence>
<dbReference type="EMBL" id="GEEE01009055">
    <property type="protein sequence ID" value="JAP54170.1"/>
    <property type="molecule type" value="Transcribed_RNA"/>
</dbReference>
<dbReference type="AlphaFoldDB" id="A0A0X3PSR1"/>
<reference evidence="7" key="1">
    <citation type="submission" date="2016-01" db="EMBL/GenBank/DDBJ databases">
        <title>Reference transcriptome for the parasite Schistocephalus solidus: insights into the molecular evolution of parasitism.</title>
        <authorList>
            <person name="Hebert F.O."/>
            <person name="Grambauer S."/>
            <person name="Barber I."/>
            <person name="Landry C.R."/>
            <person name="Aubin-Horth N."/>
        </authorList>
    </citation>
    <scope>NUCLEOTIDE SEQUENCE</scope>
</reference>
<dbReference type="Pfam" id="PF00795">
    <property type="entry name" value="CN_hydrolase"/>
    <property type="match status" value="1"/>
</dbReference>
<evidence type="ECO:0000256" key="4">
    <source>
        <dbReference type="ARBA" id="ARBA00041576"/>
    </source>
</evidence>
<dbReference type="GO" id="GO:0006528">
    <property type="term" value="P:asparagine metabolic process"/>
    <property type="evidence" value="ECO:0007669"/>
    <property type="project" value="TreeGrafter"/>
</dbReference>
<evidence type="ECO:0000256" key="2">
    <source>
        <dbReference type="ARBA" id="ARBA00036637"/>
    </source>
</evidence>
<proteinExistence type="predicted"/>
<dbReference type="GO" id="GO:0050152">
    <property type="term" value="F:omega-amidase activity"/>
    <property type="evidence" value="ECO:0007669"/>
    <property type="project" value="UniProtKB-EC"/>
</dbReference>
<feature type="non-terminal residue" evidence="7">
    <location>
        <position position="1"/>
    </location>
</feature>
<dbReference type="CDD" id="cd07572">
    <property type="entry name" value="nit"/>
    <property type="match status" value="1"/>
</dbReference>
<dbReference type="InterPro" id="IPR003010">
    <property type="entry name" value="C-N_Hydrolase"/>
</dbReference>
<dbReference type="EC" id="3.5.1.3" evidence="3"/>
<organism evidence="7">
    <name type="scientific">Schistocephalus solidus</name>
    <name type="common">Tapeworm</name>
    <dbReference type="NCBI Taxonomy" id="70667"/>
    <lineage>
        <taxon>Eukaryota</taxon>
        <taxon>Metazoa</taxon>
        <taxon>Spiralia</taxon>
        <taxon>Lophotrochozoa</taxon>
        <taxon>Platyhelminthes</taxon>
        <taxon>Cestoda</taxon>
        <taxon>Eucestoda</taxon>
        <taxon>Diphyllobothriidea</taxon>
        <taxon>Diphyllobothriidae</taxon>
        <taxon>Schistocephalus</taxon>
    </lineage>
</organism>
<dbReference type="GO" id="GO:0006541">
    <property type="term" value="P:glutamine metabolic process"/>
    <property type="evidence" value="ECO:0007669"/>
    <property type="project" value="TreeGrafter"/>
</dbReference>
<protein>
    <recommendedName>
        <fullName evidence="3">omega-amidase</fullName>
        <ecNumber evidence="3">3.5.1.3</ecNumber>
    </recommendedName>
    <alternativeName>
        <fullName evidence="4">Nitrilase homolog 2</fullName>
    </alternativeName>
</protein>